<sequence>MPIVYPKPTVGLWAVYIAICNPKFATIFRTVYIATINPILPRLNRAVHISTINPMPCIHVADPLRLLFAAPKNSAPLLT</sequence>
<dbReference type="Proteomes" id="UP000182332">
    <property type="component" value="Unassembled WGS sequence"/>
</dbReference>
<evidence type="ECO:0000313" key="1">
    <source>
        <dbReference type="EMBL" id="SET81355.1"/>
    </source>
</evidence>
<proteinExistence type="predicted"/>
<reference evidence="1 2" key="1">
    <citation type="submission" date="2016-10" db="EMBL/GenBank/DDBJ databases">
        <authorList>
            <person name="de Groot N.N."/>
        </authorList>
    </citation>
    <scope>NUCLEOTIDE SEQUENCE [LARGE SCALE GENOMIC DNA]</scope>
    <source>
        <strain evidence="1 2">DSM 11363</strain>
    </source>
</reference>
<evidence type="ECO:0000313" key="2">
    <source>
        <dbReference type="Proteomes" id="UP000182332"/>
    </source>
</evidence>
<dbReference type="EMBL" id="FOHW01000026">
    <property type="protein sequence ID" value="SET81355.1"/>
    <property type="molecule type" value="Genomic_DNA"/>
</dbReference>
<accession>A0A1I0HCD1</accession>
<protein>
    <submittedName>
        <fullName evidence="1">Uncharacterized protein</fullName>
    </submittedName>
</protein>
<dbReference type="AlphaFoldDB" id="A0A1I0HCD1"/>
<name>A0A1I0HCD1_9PSED</name>
<gene>
    <name evidence="1" type="ORF">SAMN05216197_12668</name>
</gene>
<organism evidence="1 2">
    <name type="scientific">Pseudomonas graminis</name>
    <dbReference type="NCBI Taxonomy" id="158627"/>
    <lineage>
        <taxon>Bacteria</taxon>
        <taxon>Pseudomonadati</taxon>
        <taxon>Pseudomonadota</taxon>
        <taxon>Gammaproteobacteria</taxon>
        <taxon>Pseudomonadales</taxon>
        <taxon>Pseudomonadaceae</taxon>
        <taxon>Pseudomonas</taxon>
    </lineage>
</organism>